<sequence length="45" mass="5362">MRRVSVSNDFDEGLLDDYSPEAQRQMIIDDLELRRSGEMIYQRGR</sequence>
<proteinExistence type="predicted"/>
<accession>X1T1D6</accession>
<reference evidence="1" key="1">
    <citation type="journal article" date="2014" name="Front. Microbiol.">
        <title>High frequency of phylogenetically diverse reductive dehalogenase-homologous genes in deep subseafloor sedimentary metagenomes.</title>
        <authorList>
            <person name="Kawai M."/>
            <person name="Futagami T."/>
            <person name="Toyoda A."/>
            <person name="Takaki Y."/>
            <person name="Nishi S."/>
            <person name="Hori S."/>
            <person name="Arai W."/>
            <person name="Tsubouchi T."/>
            <person name="Morono Y."/>
            <person name="Uchiyama I."/>
            <person name="Ito T."/>
            <person name="Fujiyama A."/>
            <person name="Inagaki F."/>
            <person name="Takami H."/>
        </authorList>
    </citation>
    <scope>NUCLEOTIDE SEQUENCE</scope>
    <source>
        <strain evidence="1">Expedition CK06-06</strain>
    </source>
</reference>
<comment type="caution">
    <text evidence="1">The sequence shown here is derived from an EMBL/GenBank/DDBJ whole genome shotgun (WGS) entry which is preliminary data.</text>
</comment>
<name>X1T1D6_9ZZZZ</name>
<evidence type="ECO:0000313" key="1">
    <source>
        <dbReference type="EMBL" id="GAI98968.1"/>
    </source>
</evidence>
<protein>
    <submittedName>
        <fullName evidence="1">Uncharacterized protein</fullName>
    </submittedName>
</protein>
<organism evidence="1">
    <name type="scientific">marine sediment metagenome</name>
    <dbReference type="NCBI Taxonomy" id="412755"/>
    <lineage>
        <taxon>unclassified sequences</taxon>
        <taxon>metagenomes</taxon>
        <taxon>ecological metagenomes</taxon>
    </lineage>
</organism>
<dbReference type="AlphaFoldDB" id="X1T1D6"/>
<gene>
    <name evidence="1" type="ORF">S12H4_29633</name>
</gene>
<dbReference type="EMBL" id="BARW01017113">
    <property type="protein sequence ID" value="GAI98968.1"/>
    <property type="molecule type" value="Genomic_DNA"/>
</dbReference>